<evidence type="ECO:0000313" key="2">
    <source>
        <dbReference type="Proteomes" id="UP000216035"/>
    </source>
</evidence>
<keyword evidence="2" id="KW-1185">Reference proteome</keyword>
<gene>
    <name evidence="1" type="ORF">CHX27_11855</name>
</gene>
<dbReference type="AlphaFoldDB" id="A0A255ZNN4"/>
<accession>A0A255ZNN4</accession>
<organism evidence="1 2">
    <name type="scientific">Flavobacterium aurantiibacter</name>
    <dbReference type="NCBI Taxonomy" id="2023067"/>
    <lineage>
        <taxon>Bacteria</taxon>
        <taxon>Pseudomonadati</taxon>
        <taxon>Bacteroidota</taxon>
        <taxon>Flavobacteriia</taxon>
        <taxon>Flavobacteriales</taxon>
        <taxon>Flavobacteriaceae</taxon>
        <taxon>Flavobacterium</taxon>
    </lineage>
</organism>
<comment type="caution">
    <text evidence="1">The sequence shown here is derived from an EMBL/GenBank/DDBJ whole genome shotgun (WGS) entry which is preliminary data.</text>
</comment>
<protein>
    <submittedName>
        <fullName evidence="1">Uncharacterized protein</fullName>
    </submittedName>
</protein>
<sequence>MLIRLHILKSVTSQFKVEYNVLPLAAVGDFRAQIVNKSQKLMRGRMFNKPLHQSLTQRPVSCCQFYPIIL</sequence>
<reference evidence="1 2" key="1">
    <citation type="submission" date="2017-07" db="EMBL/GenBank/DDBJ databases">
        <title>Flavobacterium cyanobacteriorum sp. nov., isolated from cyanobacterial aggregates in a eutrophic lake.</title>
        <authorList>
            <person name="Cai H."/>
        </authorList>
    </citation>
    <scope>NUCLEOTIDE SEQUENCE [LARGE SCALE GENOMIC DNA]</scope>
    <source>
        <strain evidence="1 2">TH167</strain>
    </source>
</reference>
<dbReference type="EMBL" id="NOXX01000213">
    <property type="protein sequence ID" value="OYQ42515.1"/>
    <property type="molecule type" value="Genomic_DNA"/>
</dbReference>
<evidence type="ECO:0000313" key="1">
    <source>
        <dbReference type="EMBL" id="OYQ42515.1"/>
    </source>
</evidence>
<name>A0A255ZNN4_9FLAO</name>
<proteinExistence type="predicted"/>
<dbReference type="Proteomes" id="UP000216035">
    <property type="component" value="Unassembled WGS sequence"/>
</dbReference>